<protein>
    <recommendedName>
        <fullName evidence="3">PLP-dependent transferase</fullName>
    </recommendedName>
</protein>
<accession>A0A3N4LWL7</accession>
<sequence length="198" mass="21698">MLATKHVEDVGREILTLFNASKLEWDVVFVANATAAIKVVADAFNGAAGLGGGFIYRYHRDAHTSLVGVRQEEKKSWDLSCLGRLTTPKLTPPALFAYPAQSNLTGRRLPLQWAHFTLLDAAALLMTKLLDLQNPATSLDYITCSFYKIFGMPDLGAIIVKRGPAADILRKRKYFGGGTVNTLLTGTDYHSLKLGHPH</sequence>
<proteinExistence type="predicted"/>
<dbReference type="STRING" id="1051890.A0A3N4LWL7"/>
<dbReference type="Gene3D" id="3.40.640.10">
    <property type="entry name" value="Type I PLP-dependent aspartate aminotransferase-like (Major domain)"/>
    <property type="match status" value="1"/>
</dbReference>
<dbReference type="InParanoid" id="A0A3N4LWL7"/>
<dbReference type="InterPro" id="IPR015424">
    <property type="entry name" value="PyrdxlP-dep_Trfase"/>
</dbReference>
<dbReference type="Proteomes" id="UP000267821">
    <property type="component" value="Unassembled WGS sequence"/>
</dbReference>
<keyword evidence="2" id="KW-1185">Reference proteome</keyword>
<evidence type="ECO:0000313" key="2">
    <source>
        <dbReference type="Proteomes" id="UP000267821"/>
    </source>
</evidence>
<reference evidence="1 2" key="1">
    <citation type="journal article" date="2018" name="Nat. Ecol. Evol.">
        <title>Pezizomycetes genomes reveal the molecular basis of ectomycorrhizal truffle lifestyle.</title>
        <authorList>
            <person name="Murat C."/>
            <person name="Payen T."/>
            <person name="Noel B."/>
            <person name="Kuo A."/>
            <person name="Morin E."/>
            <person name="Chen J."/>
            <person name="Kohler A."/>
            <person name="Krizsan K."/>
            <person name="Balestrini R."/>
            <person name="Da Silva C."/>
            <person name="Montanini B."/>
            <person name="Hainaut M."/>
            <person name="Levati E."/>
            <person name="Barry K.W."/>
            <person name="Belfiori B."/>
            <person name="Cichocki N."/>
            <person name="Clum A."/>
            <person name="Dockter R.B."/>
            <person name="Fauchery L."/>
            <person name="Guy J."/>
            <person name="Iotti M."/>
            <person name="Le Tacon F."/>
            <person name="Lindquist E.A."/>
            <person name="Lipzen A."/>
            <person name="Malagnac F."/>
            <person name="Mello A."/>
            <person name="Molinier V."/>
            <person name="Miyauchi S."/>
            <person name="Poulain J."/>
            <person name="Riccioni C."/>
            <person name="Rubini A."/>
            <person name="Sitrit Y."/>
            <person name="Splivallo R."/>
            <person name="Traeger S."/>
            <person name="Wang M."/>
            <person name="Zifcakova L."/>
            <person name="Wipf D."/>
            <person name="Zambonelli A."/>
            <person name="Paolocci F."/>
            <person name="Nowrousian M."/>
            <person name="Ottonello S."/>
            <person name="Baldrian P."/>
            <person name="Spatafora J.W."/>
            <person name="Henrissat B."/>
            <person name="Nagy L.G."/>
            <person name="Aury J.M."/>
            <person name="Wincker P."/>
            <person name="Grigoriev I.V."/>
            <person name="Bonfante P."/>
            <person name="Martin F.M."/>
        </authorList>
    </citation>
    <scope>NUCLEOTIDE SEQUENCE [LARGE SCALE GENOMIC DNA]</scope>
    <source>
        <strain evidence="1 2">ATCC MYA-4762</strain>
    </source>
</reference>
<dbReference type="PANTHER" id="PTHR14237:SF80">
    <property type="entry name" value="MOLYBDENUM COFACTOR SULFURASE"/>
    <property type="match status" value="1"/>
</dbReference>
<dbReference type="SUPFAM" id="SSF53383">
    <property type="entry name" value="PLP-dependent transferases"/>
    <property type="match status" value="1"/>
</dbReference>
<organism evidence="1 2">
    <name type="scientific">Terfezia boudieri ATCC MYA-4762</name>
    <dbReference type="NCBI Taxonomy" id="1051890"/>
    <lineage>
        <taxon>Eukaryota</taxon>
        <taxon>Fungi</taxon>
        <taxon>Dikarya</taxon>
        <taxon>Ascomycota</taxon>
        <taxon>Pezizomycotina</taxon>
        <taxon>Pezizomycetes</taxon>
        <taxon>Pezizales</taxon>
        <taxon>Pezizaceae</taxon>
        <taxon>Terfezia</taxon>
    </lineage>
</organism>
<dbReference type="OrthoDB" id="10264306at2759"/>
<dbReference type="GO" id="GO:0043545">
    <property type="term" value="P:molybdopterin cofactor metabolic process"/>
    <property type="evidence" value="ECO:0007669"/>
    <property type="project" value="TreeGrafter"/>
</dbReference>
<dbReference type="AlphaFoldDB" id="A0A3N4LWL7"/>
<dbReference type="EMBL" id="ML121552">
    <property type="protein sequence ID" value="RPB22435.1"/>
    <property type="molecule type" value="Genomic_DNA"/>
</dbReference>
<dbReference type="InterPro" id="IPR015421">
    <property type="entry name" value="PyrdxlP-dep_Trfase_major"/>
</dbReference>
<dbReference type="PANTHER" id="PTHR14237">
    <property type="entry name" value="MOLYBDOPTERIN COFACTOR SULFURASE MOSC"/>
    <property type="match status" value="1"/>
</dbReference>
<evidence type="ECO:0000313" key="1">
    <source>
        <dbReference type="EMBL" id="RPB22435.1"/>
    </source>
</evidence>
<name>A0A3N4LWL7_9PEZI</name>
<evidence type="ECO:0008006" key="3">
    <source>
        <dbReference type="Google" id="ProtNLM"/>
    </source>
</evidence>
<dbReference type="GO" id="GO:0008265">
    <property type="term" value="F:molybdenum cofactor sulfurtransferase activity"/>
    <property type="evidence" value="ECO:0007669"/>
    <property type="project" value="TreeGrafter"/>
</dbReference>
<gene>
    <name evidence="1" type="ORF">L211DRAFT_885413</name>
</gene>